<sequence>MRNRGGVVRSSAAGIPQPWMDELNDQVAMITDPDGRARVLCEMVFAARRRADVDARGLSDMLEFVESARLWALLEHEFDAGRESH</sequence>
<dbReference type="EMBL" id="JAYFUI010000054">
    <property type="protein sequence ID" value="MEA5670508.1"/>
    <property type="molecule type" value="Genomic_DNA"/>
</dbReference>
<organism evidence="1 2">
    <name type="scientific">Pseudomonas machongensis</name>
    <dbReference type="NCBI Taxonomy" id="3110229"/>
    <lineage>
        <taxon>Bacteria</taxon>
        <taxon>Pseudomonadati</taxon>
        <taxon>Pseudomonadota</taxon>
        <taxon>Gammaproteobacteria</taxon>
        <taxon>Pseudomonadales</taxon>
        <taxon>Pseudomonadaceae</taxon>
        <taxon>Pseudomonas</taxon>
    </lineage>
</organism>
<gene>
    <name evidence="1" type="ORF">VA602_04060</name>
</gene>
<reference evidence="1 2" key="1">
    <citation type="submission" date="2023-12" db="EMBL/GenBank/DDBJ databases">
        <title>Pseudomonas machongensis sp. nov., isolated from wilted pepper plants (Capsicum annuum).</title>
        <authorList>
            <person name="Qiu M."/>
            <person name="Li Y."/>
            <person name="Liu Q."/>
            <person name="Zhang X."/>
            <person name="Huang Y."/>
            <person name="Guo R."/>
            <person name="Hu M."/>
            <person name="Zhou J."/>
            <person name="Zhou X."/>
        </authorList>
    </citation>
    <scope>NUCLEOTIDE SEQUENCE [LARGE SCALE GENOMIC DNA]</scope>
    <source>
        <strain evidence="1 2">MH2</strain>
    </source>
</reference>
<name>A0ABU5VCI9_9PSED</name>
<keyword evidence="2" id="KW-1185">Reference proteome</keyword>
<evidence type="ECO:0000313" key="2">
    <source>
        <dbReference type="Proteomes" id="UP001302573"/>
    </source>
</evidence>
<dbReference type="Proteomes" id="UP001302573">
    <property type="component" value="Unassembled WGS sequence"/>
</dbReference>
<dbReference type="RefSeq" id="WP_323452550.1">
    <property type="nucleotide sequence ID" value="NZ_JAYFUI010000054.1"/>
</dbReference>
<protein>
    <submittedName>
        <fullName evidence="1">Uncharacterized protein</fullName>
    </submittedName>
</protein>
<comment type="caution">
    <text evidence="1">The sequence shown here is derived from an EMBL/GenBank/DDBJ whole genome shotgun (WGS) entry which is preliminary data.</text>
</comment>
<evidence type="ECO:0000313" key="1">
    <source>
        <dbReference type="EMBL" id="MEA5670508.1"/>
    </source>
</evidence>
<accession>A0ABU5VCI9</accession>
<proteinExistence type="predicted"/>